<dbReference type="Pfam" id="PF00612">
    <property type="entry name" value="IQ"/>
    <property type="match status" value="1"/>
</dbReference>
<organism evidence="6 7">
    <name type="scientific">Musa troglodytarum</name>
    <name type="common">fe'i banana</name>
    <dbReference type="NCBI Taxonomy" id="320322"/>
    <lineage>
        <taxon>Eukaryota</taxon>
        <taxon>Viridiplantae</taxon>
        <taxon>Streptophyta</taxon>
        <taxon>Embryophyta</taxon>
        <taxon>Tracheophyta</taxon>
        <taxon>Spermatophyta</taxon>
        <taxon>Magnoliopsida</taxon>
        <taxon>Liliopsida</taxon>
        <taxon>Zingiberales</taxon>
        <taxon>Musaceae</taxon>
        <taxon>Musa</taxon>
    </lineage>
</organism>
<evidence type="ECO:0000256" key="4">
    <source>
        <dbReference type="SAM" id="MobiDB-lite"/>
    </source>
</evidence>
<proteinExistence type="inferred from homology"/>
<name>A0A9E7FB58_9LILI</name>
<keyword evidence="7" id="KW-1185">Reference proteome</keyword>
<dbReference type="Gene3D" id="1.20.5.190">
    <property type="match status" value="1"/>
</dbReference>
<dbReference type="EMBL" id="CP097505">
    <property type="protein sequence ID" value="URD92258.1"/>
    <property type="molecule type" value="Genomic_DNA"/>
</dbReference>
<evidence type="ECO:0000313" key="6">
    <source>
        <dbReference type="EMBL" id="URD92258.1"/>
    </source>
</evidence>
<dbReference type="SMART" id="SM00015">
    <property type="entry name" value="IQ"/>
    <property type="match status" value="1"/>
</dbReference>
<evidence type="ECO:0000313" key="7">
    <source>
        <dbReference type="Proteomes" id="UP001055439"/>
    </source>
</evidence>
<dbReference type="PROSITE" id="PS50096">
    <property type="entry name" value="IQ"/>
    <property type="match status" value="2"/>
</dbReference>
<dbReference type="GO" id="GO:0005516">
    <property type="term" value="F:calmodulin binding"/>
    <property type="evidence" value="ECO:0007669"/>
    <property type="project" value="UniProtKB-KW"/>
</dbReference>
<dbReference type="CDD" id="cd23767">
    <property type="entry name" value="IQCD"/>
    <property type="match status" value="1"/>
</dbReference>
<dbReference type="InterPro" id="IPR025064">
    <property type="entry name" value="DUF4005"/>
</dbReference>
<gene>
    <name evidence="6" type="ORF">MUK42_01689</name>
</gene>
<dbReference type="Proteomes" id="UP001055439">
    <property type="component" value="Chromosome 3"/>
</dbReference>
<evidence type="ECO:0000259" key="5">
    <source>
        <dbReference type="Pfam" id="PF13178"/>
    </source>
</evidence>
<dbReference type="InterPro" id="IPR000048">
    <property type="entry name" value="IQ_motif_EF-hand-BS"/>
</dbReference>
<comment type="subunit">
    <text evidence="3">Binds to multiple calmodulin (CaM) in the presence of Ca(2+) and CaM-like proteins.</text>
</comment>
<evidence type="ECO:0000256" key="3">
    <source>
        <dbReference type="ARBA" id="ARBA00024378"/>
    </source>
</evidence>
<reference evidence="6" key="1">
    <citation type="submission" date="2022-05" db="EMBL/GenBank/DDBJ databases">
        <title>The Musa troglodytarum L. genome provides insights into the mechanism of non-climacteric behaviour and enrichment of carotenoids.</title>
        <authorList>
            <person name="Wang J."/>
        </authorList>
    </citation>
    <scope>NUCLEOTIDE SEQUENCE</scope>
    <source>
        <tissue evidence="6">Leaf</tissue>
    </source>
</reference>
<feature type="region of interest" description="Disordered" evidence="4">
    <location>
        <begin position="460"/>
        <end position="509"/>
    </location>
</feature>
<evidence type="ECO:0000256" key="2">
    <source>
        <dbReference type="ARBA" id="ARBA00024341"/>
    </source>
</evidence>
<dbReference type="PANTHER" id="PTHR32295:SF41">
    <property type="entry name" value="PROTEIN IQ-DOMAIN 11"/>
    <property type="match status" value="1"/>
</dbReference>
<evidence type="ECO:0000256" key="1">
    <source>
        <dbReference type="ARBA" id="ARBA00022860"/>
    </source>
</evidence>
<sequence length="509" mass="57377">MEHMTSFCKQQLRSTILSSSFLPPTAWIQQEEGPSKRQWRTVVEFSDTATKLPRFCDNYLMARRKGWFDRVKRFFVSDSNAKTEKKERRRRWLVLRLKSKCSPALSGPSTMNARSLKEAEEEQSKHAMAVAVATAAAAEAAVAAAQAAAQVVRLTGNPPYHQRLETAAIKIQATFRGHLARKALRALKGLVRLQALVRGQAVRRQTSLTLQGLQSLMRIQSKACASRLRASEEQACELKEIVHARPKESDDLKLTLHKNSERRWDSSILSKEEIAAILKSRREAAVKRLRALEYASSYQERRNAQRPSTPTGKEVQADDLNHRWRWLEEWVGAQPLDKDVVEINPMPVPEKGSRDQPSPIPDSLVLDKEKAEEAQLRYLARRSFIRSRTTSVRDDDSFSSSPSFPSYMASTASTKARFRSMSTPKQRAGAGDVCFDQFTPYSNRILSPFHSVVSDISLSSKSSKPPLAHQRSPRLKGQAAPVKSHRPSSDLSFDSQCPIANWDQHGAFR</sequence>
<dbReference type="AlphaFoldDB" id="A0A9E7FB58"/>
<dbReference type="Pfam" id="PF13178">
    <property type="entry name" value="DUF4005"/>
    <property type="match status" value="1"/>
</dbReference>
<accession>A0A9E7FB58</accession>
<keyword evidence="1" id="KW-0112">Calmodulin-binding</keyword>
<protein>
    <submittedName>
        <fullName evidence="6">IQ calmodulin-binding motif family protein</fullName>
    </submittedName>
</protein>
<dbReference type="OrthoDB" id="696085at2759"/>
<feature type="domain" description="DUF4005" evidence="5">
    <location>
        <begin position="387"/>
        <end position="428"/>
    </location>
</feature>
<dbReference type="PANTHER" id="PTHR32295">
    <property type="entry name" value="IQ-DOMAIN 5-RELATED"/>
    <property type="match status" value="1"/>
</dbReference>
<comment type="similarity">
    <text evidence="2">Belongs to the IQD family.</text>
</comment>